<dbReference type="GO" id="GO:1904680">
    <property type="term" value="F:peptide transmembrane transporter activity"/>
    <property type="evidence" value="ECO:0007669"/>
    <property type="project" value="TreeGrafter"/>
</dbReference>
<dbReference type="SUPFAM" id="SSF53850">
    <property type="entry name" value="Periplasmic binding protein-like II"/>
    <property type="match status" value="1"/>
</dbReference>
<dbReference type="InterPro" id="IPR000914">
    <property type="entry name" value="SBP_5_dom"/>
</dbReference>
<dbReference type="CDD" id="cd00995">
    <property type="entry name" value="PBP2_NikA_DppA_OppA_like"/>
    <property type="match status" value="1"/>
</dbReference>
<dbReference type="Gene3D" id="3.40.190.10">
    <property type="entry name" value="Periplasmic binding protein-like II"/>
    <property type="match status" value="1"/>
</dbReference>
<dbReference type="EMBL" id="DVHH01000195">
    <property type="protein sequence ID" value="HIR55558.1"/>
    <property type="molecule type" value="Genomic_DNA"/>
</dbReference>
<name>A0A9D1DMK9_9FIRM</name>
<sequence>MKIRRTLALVLAIVTAFSLAACGNAEPAGDDGSEAKTEIVAALNSVPGNLDISATMGVALLSVSPHIYDYLIDMDEDYNFIPAIATSWERVDDTTWTFECDVSGYTFSNGDPLEMDDIIFSIDHLYDCAPMASYVSNIEDYYYEGNTLTIKMVEPNQLTIRNIFPTLCPILNKSYCEEKGEAAFINSECGTGPYKITSYVPGDSIVLERRDDYTGTMPQLTKITFKQIDQAANRYIALETGEVQFANELGYRDYLRAVDNTDLETYEMAATGLTFFAFNTSKPPFDDVRVRLAMCYAMDRESWCAITEGVEPLYTMVSSAYVGAAEKPASSIEFDLDKAKELLEEAGYNESNPLSFEIQIYESSPAAEAYQSTLRSIGVNASITMYERGTVTNMCRSGEHGMALMSLYSVSGSALFEAGCYRNGNMRNFALYENDELDELIHQAEIQPTEEEMNVYINEAHEAATKYMPFLPVANLMLYGAQDSSLQGVLVRPDCSFNFRNAYFA</sequence>
<dbReference type="Pfam" id="PF00496">
    <property type="entry name" value="SBP_bac_5"/>
    <property type="match status" value="1"/>
</dbReference>
<organism evidence="3 4">
    <name type="scientific">Candidatus Scatomorpha intestinigallinarum</name>
    <dbReference type="NCBI Taxonomy" id="2840923"/>
    <lineage>
        <taxon>Bacteria</taxon>
        <taxon>Bacillati</taxon>
        <taxon>Bacillota</taxon>
        <taxon>Clostridia</taxon>
        <taxon>Eubacteriales</taxon>
        <taxon>Candidatus Scatomorpha</taxon>
    </lineage>
</organism>
<dbReference type="PIRSF" id="PIRSF002741">
    <property type="entry name" value="MppA"/>
    <property type="match status" value="1"/>
</dbReference>
<dbReference type="PANTHER" id="PTHR30290">
    <property type="entry name" value="PERIPLASMIC BINDING COMPONENT OF ABC TRANSPORTER"/>
    <property type="match status" value="1"/>
</dbReference>
<dbReference type="GO" id="GO:0042597">
    <property type="term" value="C:periplasmic space"/>
    <property type="evidence" value="ECO:0007669"/>
    <property type="project" value="UniProtKB-ARBA"/>
</dbReference>
<accession>A0A9D1DMK9</accession>
<feature type="signal peptide" evidence="1">
    <location>
        <begin position="1"/>
        <end position="20"/>
    </location>
</feature>
<dbReference type="AlphaFoldDB" id="A0A9D1DMK9"/>
<dbReference type="GO" id="GO:0043190">
    <property type="term" value="C:ATP-binding cassette (ABC) transporter complex"/>
    <property type="evidence" value="ECO:0007669"/>
    <property type="project" value="InterPro"/>
</dbReference>
<dbReference type="InterPro" id="IPR030678">
    <property type="entry name" value="Peptide/Ni-bd"/>
</dbReference>
<comment type="caution">
    <text evidence="3">The sequence shown here is derived from an EMBL/GenBank/DDBJ whole genome shotgun (WGS) entry which is preliminary data.</text>
</comment>
<dbReference type="PROSITE" id="PS51257">
    <property type="entry name" value="PROKAR_LIPOPROTEIN"/>
    <property type="match status" value="1"/>
</dbReference>
<dbReference type="Gene3D" id="3.10.105.10">
    <property type="entry name" value="Dipeptide-binding Protein, Domain 3"/>
    <property type="match status" value="1"/>
</dbReference>
<evidence type="ECO:0000259" key="2">
    <source>
        <dbReference type="Pfam" id="PF00496"/>
    </source>
</evidence>
<dbReference type="Proteomes" id="UP000824238">
    <property type="component" value="Unassembled WGS sequence"/>
</dbReference>
<gene>
    <name evidence="3" type="ORF">IAD36_08205</name>
</gene>
<proteinExistence type="predicted"/>
<reference evidence="3" key="1">
    <citation type="submission" date="2020-10" db="EMBL/GenBank/DDBJ databases">
        <authorList>
            <person name="Gilroy R."/>
        </authorList>
    </citation>
    <scope>NUCLEOTIDE SEQUENCE</scope>
    <source>
        <strain evidence="3">ChiGjej3B3-7149</strain>
    </source>
</reference>
<protein>
    <submittedName>
        <fullName evidence="3">ABC transporter substrate-binding protein</fullName>
    </submittedName>
</protein>
<dbReference type="GO" id="GO:0015833">
    <property type="term" value="P:peptide transport"/>
    <property type="evidence" value="ECO:0007669"/>
    <property type="project" value="TreeGrafter"/>
</dbReference>
<feature type="chain" id="PRO_5039359644" evidence="1">
    <location>
        <begin position="21"/>
        <end position="505"/>
    </location>
</feature>
<keyword evidence="1" id="KW-0732">Signal</keyword>
<feature type="domain" description="Solute-binding protein family 5" evidence="2">
    <location>
        <begin position="80"/>
        <end position="410"/>
    </location>
</feature>
<evidence type="ECO:0000256" key="1">
    <source>
        <dbReference type="SAM" id="SignalP"/>
    </source>
</evidence>
<evidence type="ECO:0000313" key="4">
    <source>
        <dbReference type="Proteomes" id="UP000824238"/>
    </source>
</evidence>
<dbReference type="InterPro" id="IPR039424">
    <property type="entry name" value="SBP_5"/>
</dbReference>
<reference evidence="3" key="2">
    <citation type="journal article" date="2021" name="PeerJ">
        <title>Extensive microbial diversity within the chicken gut microbiome revealed by metagenomics and culture.</title>
        <authorList>
            <person name="Gilroy R."/>
            <person name="Ravi A."/>
            <person name="Getino M."/>
            <person name="Pursley I."/>
            <person name="Horton D.L."/>
            <person name="Alikhan N.F."/>
            <person name="Baker D."/>
            <person name="Gharbi K."/>
            <person name="Hall N."/>
            <person name="Watson M."/>
            <person name="Adriaenssens E.M."/>
            <person name="Foster-Nyarko E."/>
            <person name="Jarju S."/>
            <person name="Secka A."/>
            <person name="Antonio M."/>
            <person name="Oren A."/>
            <person name="Chaudhuri R.R."/>
            <person name="La Ragione R."/>
            <person name="Hildebrand F."/>
            <person name="Pallen M.J."/>
        </authorList>
    </citation>
    <scope>NUCLEOTIDE SEQUENCE</scope>
    <source>
        <strain evidence="3">ChiGjej3B3-7149</strain>
    </source>
</reference>
<evidence type="ECO:0000313" key="3">
    <source>
        <dbReference type="EMBL" id="HIR55558.1"/>
    </source>
</evidence>